<evidence type="ECO:0000313" key="5">
    <source>
        <dbReference type="Proteomes" id="UP001273505"/>
    </source>
</evidence>
<dbReference type="Gene3D" id="2.40.160.20">
    <property type="match status" value="1"/>
</dbReference>
<evidence type="ECO:0000256" key="1">
    <source>
        <dbReference type="ARBA" id="ARBA00022729"/>
    </source>
</evidence>
<keyword evidence="5" id="KW-1185">Reference proteome</keyword>
<dbReference type="RefSeq" id="WP_302723750.1">
    <property type="nucleotide sequence ID" value="NZ_JAULRU010000692.1"/>
</dbReference>
<evidence type="ECO:0000259" key="3">
    <source>
        <dbReference type="Pfam" id="PF13505"/>
    </source>
</evidence>
<feature type="domain" description="Outer membrane protein beta-barrel" evidence="3">
    <location>
        <begin position="11"/>
        <end position="184"/>
    </location>
</feature>
<accession>A0ABU4S2T0</accession>
<name>A0ABU4S2T0_9GAMM</name>
<evidence type="ECO:0000313" key="4">
    <source>
        <dbReference type="EMBL" id="MDX6850158.1"/>
    </source>
</evidence>
<feature type="chain" id="PRO_5046079592" evidence="2">
    <location>
        <begin position="25"/>
        <end position="184"/>
    </location>
</feature>
<dbReference type="Pfam" id="PF13505">
    <property type="entry name" value="OMP_b-brl"/>
    <property type="match status" value="1"/>
</dbReference>
<dbReference type="InterPro" id="IPR027385">
    <property type="entry name" value="Beta-barrel_OMP"/>
</dbReference>
<dbReference type="Proteomes" id="UP001273505">
    <property type="component" value="Unassembled WGS sequence"/>
</dbReference>
<dbReference type="SUPFAM" id="SSF56925">
    <property type="entry name" value="OMPA-like"/>
    <property type="match status" value="1"/>
</dbReference>
<dbReference type="EMBL" id="JAXAFO010000020">
    <property type="protein sequence ID" value="MDX6850158.1"/>
    <property type="molecule type" value="Genomic_DNA"/>
</dbReference>
<keyword evidence="1 2" id="KW-0732">Signal</keyword>
<sequence length="184" mass="19931">MKLTKSISALLLPAALLTSGAALADNNRGFFAGVGASAINVDDSASFDKANLWTAEIFGGYKLNPWLGAEVRYGTGLGEEELYLDYAGLSTTKMDIDNSVSIYYRAEAVNQTGRFYALLGYSDVEFTVLGNGASATLSEDDFSWGLGAGFIVAPKLSLNFEYRNLVDVDAYRFTTITTSLDYRF</sequence>
<organism evidence="4 5">
    <name type="scientific">Gilvimarinus gilvus</name>
    <dbReference type="NCBI Taxonomy" id="3058038"/>
    <lineage>
        <taxon>Bacteria</taxon>
        <taxon>Pseudomonadati</taxon>
        <taxon>Pseudomonadota</taxon>
        <taxon>Gammaproteobacteria</taxon>
        <taxon>Cellvibrionales</taxon>
        <taxon>Cellvibrionaceae</taxon>
        <taxon>Gilvimarinus</taxon>
    </lineage>
</organism>
<dbReference type="InterPro" id="IPR011250">
    <property type="entry name" value="OMP/PagP_B-barrel"/>
</dbReference>
<feature type="signal peptide" evidence="2">
    <location>
        <begin position="1"/>
        <end position="24"/>
    </location>
</feature>
<evidence type="ECO:0000256" key="2">
    <source>
        <dbReference type="SAM" id="SignalP"/>
    </source>
</evidence>
<protein>
    <submittedName>
        <fullName evidence="4">Porin family protein</fullName>
    </submittedName>
</protein>
<reference evidence="4 5" key="1">
    <citation type="submission" date="2023-11" db="EMBL/GenBank/DDBJ databases">
        <title>Gilvimarinus fulvus sp. nov., isolated from the surface of Kelp.</title>
        <authorList>
            <person name="Sun Y.Y."/>
            <person name="Gong Y."/>
            <person name="Du Z.J."/>
        </authorList>
    </citation>
    <scope>NUCLEOTIDE SEQUENCE [LARGE SCALE GENOMIC DNA]</scope>
    <source>
        <strain evidence="4 5">SDUM040013</strain>
    </source>
</reference>
<proteinExistence type="predicted"/>
<gene>
    <name evidence="4" type="ORF">SCD92_12365</name>
</gene>
<comment type="caution">
    <text evidence="4">The sequence shown here is derived from an EMBL/GenBank/DDBJ whole genome shotgun (WGS) entry which is preliminary data.</text>
</comment>